<dbReference type="PANTHER" id="PTHR43649:SF12">
    <property type="entry name" value="DIACETYLCHITOBIOSE BINDING PROTEIN DASA"/>
    <property type="match status" value="1"/>
</dbReference>
<dbReference type="PANTHER" id="PTHR43649">
    <property type="entry name" value="ARABINOSE-BINDING PROTEIN-RELATED"/>
    <property type="match status" value="1"/>
</dbReference>
<keyword evidence="1" id="KW-1133">Transmembrane helix</keyword>
<accession>A0A554JC32</accession>
<dbReference type="InterPro" id="IPR006059">
    <property type="entry name" value="SBP"/>
</dbReference>
<keyword evidence="1" id="KW-0812">Transmembrane</keyword>
<organism evidence="2 3">
    <name type="scientific">Candidatus Berkelbacteria bacterium Gr01-1014_85</name>
    <dbReference type="NCBI Taxonomy" id="2017150"/>
    <lineage>
        <taxon>Bacteria</taxon>
        <taxon>Candidatus Berkelbacteria</taxon>
    </lineage>
</organism>
<evidence type="ECO:0000256" key="1">
    <source>
        <dbReference type="SAM" id="Phobius"/>
    </source>
</evidence>
<dbReference type="Proteomes" id="UP000316253">
    <property type="component" value="Unassembled WGS sequence"/>
</dbReference>
<proteinExistence type="predicted"/>
<dbReference type="Pfam" id="PF13416">
    <property type="entry name" value="SBP_bac_8"/>
    <property type="match status" value="1"/>
</dbReference>
<sequence length="460" mass="50683">MDRLRPIVIGLILIALVGGLVYFFYNRVKSSRSGGSTTPTARTTTNTLNRDPNKLIIWRPAGDLDNGQAFNKIIADWKVKNKEKVIDYQVVPAYLDYEATVVEALAAGKGPDIWEIRQDALPRHRDKLAYLNQNSGQIALIKKIFSPVVAQDLIKNNRLYGLPWGLDPLVVVANSDLLSKAKVQKVPTEWTAFAKLASQLTIQEDGQITRPGLALGSISNVDRASSILQLLMLQLGAKPTDLAQQQATFHLPQNDSDGKLYYPGLDALKLYQTFGQPDSLYYSFNRELSYSNQLMVEGRLPLAFNFLSSVPQLKKVEPKLRLTVAPAPQFSLKKIPVEDKPAEVSEPVHLVRYPILVASKPPQAMSQANRVAKADLAFDFLLFATSEQNAGNLARANGLISPYLSSNSQLARYAQSFYKGVNPGTVEQIITELGQQVIEQGVDPGQALDEAAARVSQVLD</sequence>
<comment type="caution">
    <text evidence="2">The sequence shown here is derived from an EMBL/GenBank/DDBJ whole genome shotgun (WGS) entry which is preliminary data.</text>
</comment>
<dbReference type="Gene3D" id="3.40.190.10">
    <property type="entry name" value="Periplasmic binding protein-like II"/>
    <property type="match status" value="1"/>
</dbReference>
<dbReference type="InterPro" id="IPR050490">
    <property type="entry name" value="Bact_solute-bd_prot1"/>
</dbReference>
<dbReference type="EMBL" id="VMFD01000024">
    <property type="protein sequence ID" value="TSC65879.1"/>
    <property type="molecule type" value="Genomic_DNA"/>
</dbReference>
<feature type="transmembrane region" description="Helical" evidence="1">
    <location>
        <begin position="7"/>
        <end position="25"/>
    </location>
</feature>
<dbReference type="AlphaFoldDB" id="A0A554JC32"/>
<name>A0A554JC32_9BACT</name>
<gene>
    <name evidence="2" type="ORF">CEO22_320</name>
</gene>
<evidence type="ECO:0000313" key="2">
    <source>
        <dbReference type="EMBL" id="TSC65879.1"/>
    </source>
</evidence>
<evidence type="ECO:0008006" key="4">
    <source>
        <dbReference type="Google" id="ProtNLM"/>
    </source>
</evidence>
<protein>
    <recommendedName>
        <fullName evidence="4">Multiple sugar transport system substrate-binding protein</fullName>
    </recommendedName>
</protein>
<dbReference type="SUPFAM" id="SSF53850">
    <property type="entry name" value="Periplasmic binding protein-like II"/>
    <property type="match status" value="1"/>
</dbReference>
<reference evidence="2 3" key="1">
    <citation type="submission" date="2017-08" db="EMBL/GenBank/DDBJ databases">
        <title>Mechanisms for carbon and nitrogen cycling indicate functional differentiation within the Candidate Phyla Radiation.</title>
        <authorList>
            <person name="Danczak R.E."/>
            <person name="Johnston M.D."/>
            <person name="Kenah C."/>
            <person name="Slattery M."/>
            <person name="Wrighton K.C."/>
            <person name="Wilkins M.J."/>
        </authorList>
    </citation>
    <scope>NUCLEOTIDE SEQUENCE [LARGE SCALE GENOMIC DNA]</scope>
    <source>
        <strain evidence="2">Gr01-1014_85</strain>
    </source>
</reference>
<keyword evidence="1" id="KW-0472">Membrane</keyword>
<evidence type="ECO:0000313" key="3">
    <source>
        <dbReference type="Proteomes" id="UP000316253"/>
    </source>
</evidence>